<feature type="region of interest" description="Disordered" evidence="1">
    <location>
        <begin position="1"/>
        <end position="20"/>
    </location>
</feature>
<evidence type="ECO:0000313" key="3">
    <source>
        <dbReference type="Proteomes" id="UP001221142"/>
    </source>
</evidence>
<keyword evidence="3" id="KW-1185">Reference proteome</keyword>
<evidence type="ECO:0000256" key="1">
    <source>
        <dbReference type="SAM" id="MobiDB-lite"/>
    </source>
</evidence>
<proteinExistence type="predicted"/>
<dbReference type="Proteomes" id="UP001221142">
    <property type="component" value="Unassembled WGS sequence"/>
</dbReference>
<reference evidence="2" key="1">
    <citation type="submission" date="2023-03" db="EMBL/GenBank/DDBJ databases">
        <title>Massive genome expansion in bonnet fungi (Mycena s.s.) driven by repeated elements and novel gene families across ecological guilds.</title>
        <authorList>
            <consortium name="Lawrence Berkeley National Laboratory"/>
            <person name="Harder C.B."/>
            <person name="Miyauchi S."/>
            <person name="Viragh M."/>
            <person name="Kuo A."/>
            <person name="Thoen E."/>
            <person name="Andreopoulos B."/>
            <person name="Lu D."/>
            <person name="Skrede I."/>
            <person name="Drula E."/>
            <person name="Henrissat B."/>
            <person name="Morin E."/>
            <person name="Kohler A."/>
            <person name="Barry K."/>
            <person name="LaButti K."/>
            <person name="Morin E."/>
            <person name="Salamov A."/>
            <person name="Lipzen A."/>
            <person name="Mereny Z."/>
            <person name="Hegedus B."/>
            <person name="Baldrian P."/>
            <person name="Stursova M."/>
            <person name="Weitz H."/>
            <person name="Taylor A."/>
            <person name="Grigoriev I.V."/>
            <person name="Nagy L.G."/>
            <person name="Martin F."/>
            <person name="Kauserud H."/>
        </authorList>
    </citation>
    <scope>NUCLEOTIDE SEQUENCE</scope>
    <source>
        <strain evidence="2">9284</strain>
    </source>
</reference>
<sequence length="346" mass="38842">MDDRSLETVPFSESSKGHSSEDPFMAIPVEIITEIFTQFLPRCPKRPFLVGRRSPLLLAQVCRLWRDVALTTHVLWSSFILFSDVPDRRAHEKYLLDLWLQRSGDLPLSISLKFPNRTKPSALGTALVETVLQHASRWQEVHLNIPYEDFLGIPCPMPLLRSLTVAQNGIPDPELPAISMQAPNLTEVTISSPHGYFPITLPWGQLTTLTATIYEYDAVQIFRSAAALETCTLTVIHHGADPSTALRTPAPPLLKLRSLKLSCQPHRTRLHNLLRTLGRLPALEILSTTEFLLPARDPVAALRAMCRDASDLRQIEVLNSSSSRSGLYKAAFPHARVFVHRDVRRT</sequence>
<comment type="caution">
    <text evidence="2">The sequence shown here is derived from an EMBL/GenBank/DDBJ whole genome shotgun (WGS) entry which is preliminary data.</text>
</comment>
<dbReference type="InterPro" id="IPR032675">
    <property type="entry name" value="LRR_dom_sf"/>
</dbReference>
<dbReference type="AlphaFoldDB" id="A0AAD7CAC4"/>
<evidence type="ECO:0000313" key="2">
    <source>
        <dbReference type="EMBL" id="KAJ7643824.1"/>
    </source>
</evidence>
<gene>
    <name evidence="2" type="ORF">FB45DRAFT_896155</name>
</gene>
<dbReference type="InterPro" id="IPR036047">
    <property type="entry name" value="F-box-like_dom_sf"/>
</dbReference>
<dbReference type="SUPFAM" id="SSF81383">
    <property type="entry name" value="F-box domain"/>
    <property type="match status" value="1"/>
</dbReference>
<dbReference type="EMBL" id="JARKIF010000003">
    <property type="protein sequence ID" value="KAJ7643824.1"/>
    <property type="molecule type" value="Genomic_DNA"/>
</dbReference>
<name>A0AAD7CAC4_9AGAR</name>
<accession>A0AAD7CAC4</accession>
<evidence type="ECO:0008006" key="4">
    <source>
        <dbReference type="Google" id="ProtNLM"/>
    </source>
</evidence>
<organism evidence="2 3">
    <name type="scientific">Roridomyces roridus</name>
    <dbReference type="NCBI Taxonomy" id="1738132"/>
    <lineage>
        <taxon>Eukaryota</taxon>
        <taxon>Fungi</taxon>
        <taxon>Dikarya</taxon>
        <taxon>Basidiomycota</taxon>
        <taxon>Agaricomycotina</taxon>
        <taxon>Agaricomycetes</taxon>
        <taxon>Agaricomycetidae</taxon>
        <taxon>Agaricales</taxon>
        <taxon>Marasmiineae</taxon>
        <taxon>Mycenaceae</taxon>
        <taxon>Roridomyces</taxon>
    </lineage>
</organism>
<dbReference type="Gene3D" id="3.80.10.10">
    <property type="entry name" value="Ribonuclease Inhibitor"/>
    <property type="match status" value="1"/>
</dbReference>
<protein>
    <recommendedName>
        <fullName evidence="4">F-box domain-containing protein</fullName>
    </recommendedName>
</protein>